<dbReference type="EMBL" id="JAMZIH010000505">
    <property type="protein sequence ID" value="KAJ1679240.1"/>
    <property type="molecule type" value="Genomic_DNA"/>
</dbReference>
<reference evidence="1" key="1">
    <citation type="submission" date="2022-06" db="EMBL/GenBank/DDBJ databases">
        <title>Phylogenomic reconstructions and comparative analyses of Kickxellomycotina fungi.</title>
        <authorList>
            <person name="Reynolds N.K."/>
            <person name="Stajich J.E."/>
            <person name="Barry K."/>
            <person name="Grigoriev I.V."/>
            <person name="Crous P."/>
            <person name="Smith M.E."/>
        </authorList>
    </citation>
    <scope>NUCLEOTIDE SEQUENCE</scope>
    <source>
        <strain evidence="1">RSA 2271</strain>
    </source>
</reference>
<gene>
    <name evidence="1" type="ORF">EV182_002448</name>
</gene>
<keyword evidence="2" id="KW-1185">Reference proteome</keyword>
<organism evidence="1 2">
    <name type="scientific">Spiromyces aspiralis</name>
    <dbReference type="NCBI Taxonomy" id="68401"/>
    <lineage>
        <taxon>Eukaryota</taxon>
        <taxon>Fungi</taxon>
        <taxon>Fungi incertae sedis</taxon>
        <taxon>Zoopagomycota</taxon>
        <taxon>Kickxellomycotina</taxon>
        <taxon>Kickxellomycetes</taxon>
        <taxon>Kickxellales</taxon>
        <taxon>Kickxellaceae</taxon>
        <taxon>Spiromyces</taxon>
    </lineage>
</organism>
<sequence>MYVDTDPSQYLSYFKRAATYLSLNNINLAAQDFTRSIELNPRFSKAYEQRASIYIKEGRFGKARTDIERLRSIAGTAASVNKLSASLDEVEALVDKARRAEKRKKPDDCISYATKAVDIAPFFTELRSLRAKCHINAGNLGSAVADLQRIAQVDKADLTVYPELAQLRFYYLDEADQAISNLKTCLQSDPENKTCRKLFKEIKKTKQTMDQLAKELRKQKWHTCGKIISPPDGSPGLLGEVKAGVGEISAKYGLATDMPSMLLKRVVDVACESYSSLSRWEQALEFCSQALEFDADNVVAVLGKAGALIESEEFDAAISLLERAAHHDQQAQEKLHEAQRRKRMAGRKDYYKLLGVSRDSTQREIKRAYRKKAQEWHPDLYKGDLPPDKVQDKMAEINQAYEVLSNEETRTQYDQGEDPNDPMGGAGGSYHHYNPFGQPFVFHAANGQPFAFRQGDSSNIKFQFGGGGGGGGDHFRQFFEQGFRF</sequence>
<comment type="caution">
    <text evidence="1">The sequence shown here is derived from an EMBL/GenBank/DDBJ whole genome shotgun (WGS) entry which is preliminary data.</text>
</comment>
<evidence type="ECO:0000313" key="2">
    <source>
        <dbReference type="Proteomes" id="UP001145114"/>
    </source>
</evidence>
<name>A0ACC1HV93_9FUNG</name>
<evidence type="ECO:0000313" key="1">
    <source>
        <dbReference type="EMBL" id="KAJ1679240.1"/>
    </source>
</evidence>
<accession>A0ACC1HV93</accession>
<dbReference type="Proteomes" id="UP001145114">
    <property type="component" value="Unassembled WGS sequence"/>
</dbReference>
<proteinExistence type="predicted"/>
<protein>
    <submittedName>
        <fullName evidence="1">Uncharacterized protein</fullName>
    </submittedName>
</protein>